<sequence length="326" mass="37522">MGDTQSFYDILQIPNDASPEQIRRAYKKQALMTHPDRLPAGYTPTDKINAEERFRKVGNAYEVLKDPENRRLYDAHGVWPPPTQPLEQPYSSRRESQRSGWPNRYEPFPDPFANFSEPFELFDKIFSEYRRPSYHSMHRSASNWHRGPFEAMYRMQDMMSDLERELFSFPTRPLSFGFDPLPFGNSGQAQWASQSTIVSSVNGVTRRIDKRRDWEGNEHVTHTYPDGREVYKINGVEQQRPAHGYLPPPGSPPYSSRNALPSSPQMNNARAFISPPPSYHSTRSSGHNSNASHGYRRDRHSSGPVIPGDAGPDVNAEKRRWWRGGR</sequence>
<dbReference type="PANTHER" id="PTHR44145">
    <property type="entry name" value="DNAJ HOMOLOG SUBFAMILY A MEMBER 3, MITOCHONDRIAL"/>
    <property type="match status" value="1"/>
</dbReference>
<dbReference type="Pfam" id="PF00226">
    <property type="entry name" value="DnaJ"/>
    <property type="match status" value="1"/>
</dbReference>
<dbReference type="PROSITE" id="PS50076">
    <property type="entry name" value="DNAJ_2"/>
    <property type="match status" value="1"/>
</dbReference>
<evidence type="ECO:0000313" key="4">
    <source>
        <dbReference type="EMBL" id="KAJ7230723.1"/>
    </source>
</evidence>
<dbReference type="PANTHER" id="PTHR44145:SF3">
    <property type="entry name" value="DNAJ HOMOLOG SUBFAMILY A MEMBER 3, MITOCHONDRIAL"/>
    <property type="match status" value="1"/>
</dbReference>
<dbReference type="EMBL" id="JARJCW010000001">
    <property type="protein sequence ID" value="KAJ7230723.1"/>
    <property type="molecule type" value="Genomic_DNA"/>
</dbReference>
<dbReference type="AlphaFoldDB" id="A0AAD6YW14"/>
<accession>A0AAD6YW14</accession>
<protein>
    <recommendedName>
        <fullName evidence="3">J domain-containing protein</fullName>
    </recommendedName>
</protein>
<dbReference type="CDD" id="cd06257">
    <property type="entry name" value="DnaJ"/>
    <property type="match status" value="1"/>
</dbReference>
<comment type="caution">
    <text evidence="4">The sequence shown here is derived from an EMBL/GenBank/DDBJ whole genome shotgun (WGS) entry which is preliminary data.</text>
</comment>
<dbReference type="SMART" id="SM00271">
    <property type="entry name" value="DnaJ"/>
    <property type="match status" value="1"/>
</dbReference>
<dbReference type="InterPro" id="IPR001623">
    <property type="entry name" value="DnaJ_domain"/>
</dbReference>
<gene>
    <name evidence="4" type="ORF">GGX14DRAFT_411914</name>
</gene>
<organism evidence="4 5">
    <name type="scientific">Mycena pura</name>
    <dbReference type="NCBI Taxonomy" id="153505"/>
    <lineage>
        <taxon>Eukaryota</taxon>
        <taxon>Fungi</taxon>
        <taxon>Dikarya</taxon>
        <taxon>Basidiomycota</taxon>
        <taxon>Agaricomycotina</taxon>
        <taxon>Agaricomycetes</taxon>
        <taxon>Agaricomycetidae</taxon>
        <taxon>Agaricales</taxon>
        <taxon>Marasmiineae</taxon>
        <taxon>Mycenaceae</taxon>
        <taxon>Mycena</taxon>
    </lineage>
</organism>
<evidence type="ECO:0000256" key="1">
    <source>
        <dbReference type="ARBA" id="ARBA00023186"/>
    </source>
</evidence>
<name>A0AAD6YW14_9AGAR</name>
<dbReference type="SUPFAM" id="SSF46565">
    <property type="entry name" value="Chaperone J-domain"/>
    <property type="match status" value="1"/>
</dbReference>
<keyword evidence="1" id="KW-0143">Chaperone</keyword>
<feature type="region of interest" description="Disordered" evidence="2">
    <location>
        <begin position="73"/>
        <end position="103"/>
    </location>
</feature>
<evidence type="ECO:0000259" key="3">
    <source>
        <dbReference type="PROSITE" id="PS50076"/>
    </source>
</evidence>
<keyword evidence="5" id="KW-1185">Reference proteome</keyword>
<feature type="domain" description="J" evidence="3">
    <location>
        <begin position="6"/>
        <end position="77"/>
    </location>
</feature>
<dbReference type="PROSITE" id="PS00636">
    <property type="entry name" value="DNAJ_1"/>
    <property type="match status" value="1"/>
</dbReference>
<dbReference type="InterPro" id="IPR051938">
    <property type="entry name" value="Apopto_cytoskel_mod"/>
</dbReference>
<dbReference type="Proteomes" id="UP001219525">
    <property type="component" value="Unassembled WGS sequence"/>
</dbReference>
<proteinExistence type="predicted"/>
<feature type="compositionally biased region" description="Polar residues" evidence="2">
    <location>
        <begin position="279"/>
        <end position="292"/>
    </location>
</feature>
<evidence type="ECO:0000313" key="5">
    <source>
        <dbReference type="Proteomes" id="UP001219525"/>
    </source>
</evidence>
<dbReference type="InterPro" id="IPR018253">
    <property type="entry name" value="DnaJ_domain_CS"/>
</dbReference>
<dbReference type="Gene3D" id="1.10.287.110">
    <property type="entry name" value="DnaJ domain"/>
    <property type="match status" value="1"/>
</dbReference>
<evidence type="ECO:0000256" key="2">
    <source>
        <dbReference type="SAM" id="MobiDB-lite"/>
    </source>
</evidence>
<feature type="region of interest" description="Disordered" evidence="2">
    <location>
        <begin position="240"/>
        <end position="326"/>
    </location>
</feature>
<feature type="compositionally biased region" description="Polar residues" evidence="2">
    <location>
        <begin position="257"/>
        <end position="268"/>
    </location>
</feature>
<dbReference type="InterPro" id="IPR036869">
    <property type="entry name" value="J_dom_sf"/>
</dbReference>
<reference evidence="4" key="1">
    <citation type="submission" date="2023-03" db="EMBL/GenBank/DDBJ databases">
        <title>Massive genome expansion in bonnet fungi (Mycena s.s.) driven by repeated elements and novel gene families across ecological guilds.</title>
        <authorList>
            <consortium name="Lawrence Berkeley National Laboratory"/>
            <person name="Harder C.B."/>
            <person name="Miyauchi S."/>
            <person name="Viragh M."/>
            <person name="Kuo A."/>
            <person name="Thoen E."/>
            <person name="Andreopoulos B."/>
            <person name="Lu D."/>
            <person name="Skrede I."/>
            <person name="Drula E."/>
            <person name="Henrissat B."/>
            <person name="Morin E."/>
            <person name="Kohler A."/>
            <person name="Barry K."/>
            <person name="LaButti K."/>
            <person name="Morin E."/>
            <person name="Salamov A."/>
            <person name="Lipzen A."/>
            <person name="Mereny Z."/>
            <person name="Hegedus B."/>
            <person name="Baldrian P."/>
            <person name="Stursova M."/>
            <person name="Weitz H."/>
            <person name="Taylor A."/>
            <person name="Grigoriev I.V."/>
            <person name="Nagy L.G."/>
            <person name="Martin F."/>
            <person name="Kauserud H."/>
        </authorList>
    </citation>
    <scope>NUCLEOTIDE SEQUENCE</scope>
    <source>
        <strain evidence="4">9144</strain>
    </source>
</reference>
<dbReference type="PRINTS" id="PR00625">
    <property type="entry name" value="JDOMAIN"/>
</dbReference>